<evidence type="ECO:0000313" key="2">
    <source>
        <dbReference type="EMBL" id="CAG8437807.1"/>
    </source>
</evidence>
<evidence type="ECO:0000313" key="3">
    <source>
        <dbReference type="Proteomes" id="UP000789706"/>
    </source>
</evidence>
<feature type="compositionally biased region" description="Basic and acidic residues" evidence="1">
    <location>
        <begin position="16"/>
        <end position="25"/>
    </location>
</feature>
<protein>
    <submittedName>
        <fullName evidence="2">7775_t:CDS:1</fullName>
    </submittedName>
</protein>
<dbReference type="Proteomes" id="UP000789706">
    <property type="component" value="Unassembled WGS sequence"/>
</dbReference>
<name>A0A9N8V4H0_9GLOM</name>
<proteinExistence type="predicted"/>
<dbReference type="EMBL" id="CAJVPK010000048">
    <property type="protein sequence ID" value="CAG8437807.1"/>
    <property type="molecule type" value="Genomic_DNA"/>
</dbReference>
<dbReference type="OrthoDB" id="2388667at2759"/>
<gene>
    <name evidence="2" type="ORF">DEBURN_LOCUS1175</name>
</gene>
<reference evidence="2" key="1">
    <citation type="submission" date="2021-06" db="EMBL/GenBank/DDBJ databases">
        <authorList>
            <person name="Kallberg Y."/>
            <person name="Tangrot J."/>
            <person name="Rosling A."/>
        </authorList>
    </citation>
    <scope>NUCLEOTIDE SEQUENCE</scope>
    <source>
        <strain evidence="2">AZ414A</strain>
    </source>
</reference>
<accession>A0A9N8V4H0</accession>
<dbReference type="AlphaFoldDB" id="A0A9N8V4H0"/>
<feature type="region of interest" description="Disordered" evidence="1">
    <location>
        <begin position="1"/>
        <end position="25"/>
    </location>
</feature>
<keyword evidence="3" id="KW-1185">Reference proteome</keyword>
<sequence>MPSISDKKSGTATFKENSDSTTEKKFKNITRAASKKLSKIRQRISIRDQNAESPITIQDEKNFGLFSQDYSILENMKINHDNNNISDDKNGNIHLKRNSSLDKVKKAVKRIAGIGKERKGHSEAYHQDGKTNPFE</sequence>
<comment type="caution">
    <text evidence="2">The sequence shown here is derived from an EMBL/GenBank/DDBJ whole genome shotgun (WGS) entry which is preliminary data.</text>
</comment>
<feature type="compositionally biased region" description="Basic and acidic residues" evidence="1">
    <location>
        <begin position="115"/>
        <end position="129"/>
    </location>
</feature>
<organism evidence="2 3">
    <name type="scientific">Diversispora eburnea</name>
    <dbReference type="NCBI Taxonomy" id="1213867"/>
    <lineage>
        <taxon>Eukaryota</taxon>
        <taxon>Fungi</taxon>
        <taxon>Fungi incertae sedis</taxon>
        <taxon>Mucoromycota</taxon>
        <taxon>Glomeromycotina</taxon>
        <taxon>Glomeromycetes</taxon>
        <taxon>Diversisporales</taxon>
        <taxon>Diversisporaceae</taxon>
        <taxon>Diversispora</taxon>
    </lineage>
</organism>
<feature type="region of interest" description="Disordered" evidence="1">
    <location>
        <begin position="113"/>
        <end position="135"/>
    </location>
</feature>
<evidence type="ECO:0000256" key="1">
    <source>
        <dbReference type="SAM" id="MobiDB-lite"/>
    </source>
</evidence>